<dbReference type="InterPro" id="IPR010982">
    <property type="entry name" value="Lambda_DNA-bd_dom_sf"/>
</dbReference>
<reference evidence="2 3" key="2">
    <citation type="journal article" date="2012" name="Stand. Genomic Sci.">
        <title>Complete genome sequence of the moderately thermophilic mineral-sulfide-oxidizing firmicute Sulfobacillus acidophilus type strain (NAL(T)).</title>
        <authorList>
            <person name="Anderson I."/>
            <person name="Chertkov O."/>
            <person name="Chen A."/>
            <person name="Saunders E."/>
            <person name="Lapidus A."/>
            <person name="Nolan M."/>
            <person name="Lucas S."/>
            <person name="Hammon N."/>
            <person name="Deshpande S."/>
            <person name="Cheng J.F."/>
            <person name="Han C."/>
            <person name="Tapia R."/>
            <person name="Goodwin L.A."/>
            <person name="Pitluck S."/>
            <person name="Liolios K."/>
            <person name="Pagani I."/>
            <person name="Ivanova N."/>
            <person name="Mikhailova N."/>
            <person name="Pati A."/>
            <person name="Palaniappan K."/>
            <person name="Land M."/>
            <person name="Pan C."/>
            <person name="Rohde M."/>
            <person name="Pukall R."/>
            <person name="Goker M."/>
            <person name="Detter J.C."/>
            <person name="Woyke T."/>
            <person name="Bristow J."/>
            <person name="Eisen J.A."/>
            <person name="Markowitz V."/>
            <person name="Hugenholtz P."/>
            <person name="Kyrpides N.C."/>
            <person name="Klenk H.P."/>
            <person name="Mavromatis K."/>
        </authorList>
    </citation>
    <scope>NUCLEOTIDE SEQUENCE [LARGE SCALE GENOMIC DNA]</scope>
    <source>
        <strain evidence="3">ATCC 700253 / DSM 10332 / NAL</strain>
    </source>
</reference>
<gene>
    <name evidence="2" type="ordered locus">Sulac_0910</name>
</gene>
<sequence length="334" mass="37651">MSSGPAHSRHQWSCQEIIEKVRWRHQTGRPLNAQAVARDDSALLAAARRYFGHWNRCLEASGIDPASCRPRRVRRPPGYWTRERIVASIRYYAEQDHPLHAHHMQQTDNALLAAATYHFGSWAEALEAAGLDPQQIRRTTPRSAEQIIEAIQSIAASDRSQLRDSVARRHHRALYGAAQTYFGSWAVAVTQAGISYEDVVGNRPWTKDSMMAVVIEYVAAGFPLEQAFRRHPRLKAAILREWGSLSRFQEALGSVRTHRHTGYGARLRALREHQQISQERLAKLAGVPLQAIQAYESDHCAIPLNVASQIARALKMSLDHLMRQLDPELGSVAQ</sequence>
<dbReference type="SUPFAM" id="SSF47413">
    <property type="entry name" value="lambda repressor-like DNA-binding domains"/>
    <property type="match status" value="1"/>
</dbReference>
<dbReference type="KEGG" id="sap:Sulac_0910"/>
<dbReference type="PATRIC" id="fig|679936.5.peg.963"/>
<dbReference type="Pfam" id="PF18780">
    <property type="entry name" value="HNH_repeat"/>
    <property type="match status" value="1"/>
</dbReference>
<evidence type="ECO:0000313" key="2">
    <source>
        <dbReference type="EMBL" id="AEW04412.1"/>
    </source>
</evidence>
<evidence type="ECO:0000259" key="1">
    <source>
        <dbReference type="PROSITE" id="PS50943"/>
    </source>
</evidence>
<reference evidence="3" key="1">
    <citation type="submission" date="2011-12" db="EMBL/GenBank/DDBJ databases">
        <title>The complete genome of chromosome of Sulfobacillus acidophilus DSM 10332.</title>
        <authorList>
            <person name="Lucas S."/>
            <person name="Han J."/>
            <person name="Lapidus A."/>
            <person name="Bruce D."/>
            <person name="Goodwin L."/>
            <person name="Pitluck S."/>
            <person name="Peters L."/>
            <person name="Kyrpides N."/>
            <person name="Mavromatis K."/>
            <person name="Ivanova N."/>
            <person name="Mikhailova N."/>
            <person name="Chertkov O."/>
            <person name="Saunders E."/>
            <person name="Detter J.C."/>
            <person name="Tapia R."/>
            <person name="Han C."/>
            <person name="Land M."/>
            <person name="Hauser L."/>
            <person name="Markowitz V."/>
            <person name="Cheng J.-F."/>
            <person name="Hugenholtz P."/>
            <person name="Woyke T."/>
            <person name="Wu D."/>
            <person name="Pukall R."/>
            <person name="Gehrich-Schroeter G."/>
            <person name="Schneider S."/>
            <person name="Klenk H.-P."/>
            <person name="Eisen J.A."/>
        </authorList>
    </citation>
    <scope>NUCLEOTIDE SEQUENCE [LARGE SCALE GENOMIC DNA]</scope>
    <source>
        <strain evidence="3">ATCC 700253 / DSM 10332 / NAL</strain>
    </source>
</reference>
<dbReference type="STRING" id="679936.Sulac_0910"/>
<organism evidence="2 3">
    <name type="scientific">Sulfobacillus acidophilus (strain ATCC 700253 / DSM 10332 / NAL)</name>
    <dbReference type="NCBI Taxonomy" id="679936"/>
    <lineage>
        <taxon>Bacteria</taxon>
        <taxon>Bacillati</taxon>
        <taxon>Bacillota</taxon>
        <taxon>Clostridia</taxon>
        <taxon>Eubacteriales</taxon>
        <taxon>Clostridiales Family XVII. Incertae Sedis</taxon>
        <taxon>Sulfobacillus</taxon>
    </lineage>
</organism>
<protein>
    <submittedName>
        <fullName evidence="2">Helix-turn-helix domain protein</fullName>
    </submittedName>
</protein>
<evidence type="ECO:0000313" key="3">
    <source>
        <dbReference type="Proteomes" id="UP000005439"/>
    </source>
</evidence>
<dbReference type="HOGENOM" id="CLU_831339_0_0_9"/>
<dbReference type="InterPro" id="IPR001387">
    <property type="entry name" value="Cro/C1-type_HTH"/>
</dbReference>
<dbReference type="Pfam" id="PF01381">
    <property type="entry name" value="HTH_3"/>
    <property type="match status" value="1"/>
</dbReference>
<dbReference type="InterPro" id="IPR041025">
    <property type="entry name" value="HNH_repeat"/>
</dbReference>
<dbReference type="CDD" id="cd00093">
    <property type="entry name" value="HTH_XRE"/>
    <property type="match status" value="1"/>
</dbReference>
<dbReference type="EMBL" id="CP003179">
    <property type="protein sequence ID" value="AEW04412.1"/>
    <property type="molecule type" value="Genomic_DNA"/>
</dbReference>
<name>G8TSN5_SULAD</name>
<dbReference type="SMART" id="SM00530">
    <property type="entry name" value="HTH_XRE"/>
    <property type="match status" value="1"/>
</dbReference>
<dbReference type="GO" id="GO:0003677">
    <property type="term" value="F:DNA binding"/>
    <property type="evidence" value="ECO:0007669"/>
    <property type="project" value="InterPro"/>
</dbReference>
<keyword evidence="3" id="KW-1185">Reference proteome</keyword>
<dbReference type="AlphaFoldDB" id="G8TSN5"/>
<proteinExistence type="predicted"/>
<dbReference type="Proteomes" id="UP000005439">
    <property type="component" value="Chromosome"/>
</dbReference>
<feature type="domain" description="HTH cro/C1-type" evidence="1">
    <location>
        <begin position="267"/>
        <end position="321"/>
    </location>
</feature>
<accession>G8TSN5</accession>
<dbReference type="PROSITE" id="PS50943">
    <property type="entry name" value="HTH_CROC1"/>
    <property type="match status" value="1"/>
</dbReference>
<dbReference type="Gene3D" id="1.10.260.40">
    <property type="entry name" value="lambda repressor-like DNA-binding domains"/>
    <property type="match status" value="1"/>
</dbReference>